<dbReference type="InterPro" id="IPR002569">
    <property type="entry name" value="Met_Sox_Rdtase_MsrA_dom"/>
</dbReference>
<comment type="caution">
    <text evidence="7">The sequence shown here is derived from an EMBL/GenBank/DDBJ whole genome shotgun (WGS) entry which is preliminary data.</text>
</comment>
<dbReference type="PANTHER" id="PTHR43774">
    <property type="entry name" value="PEPTIDE METHIONINE SULFOXIDE REDUCTASE"/>
    <property type="match status" value="1"/>
</dbReference>
<dbReference type="FunFam" id="3.30.1060.10:FF:000004">
    <property type="entry name" value="Peptide methionine sulfoxide reductase A5"/>
    <property type="match status" value="1"/>
</dbReference>
<dbReference type="EC" id="1.8.4.11" evidence="2"/>
<evidence type="ECO:0000256" key="3">
    <source>
        <dbReference type="ARBA" id="ARBA00023002"/>
    </source>
</evidence>
<dbReference type="SUPFAM" id="SSF55068">
    <property type="entry name" value="Peptide methionine sulfoxide reductase"/>
    <property type="match status" value="1"/>
</dbReference>
<name>A0AAW2HMZ2_9NEOP</name>
<dbReference type="InterPro" id="IPR049006">
    <property type="entry name" value="MsrA_helical"/>
</dbReference>
<evidence type="ECO:0000313" key="7">
    <source>
        <dbReference type="EMBL" id="KAL0271018.1"/>
    </source>
</evidence>
<reference evidence="7" key="1">
    <citation type="journal article" date="2024" name="Gigascience">
        <title>Chromosome-level genome of the poultry shaft louse Menopon gallinae provides insight into the host-switching and adaptive evolution of parasitic lice.</title>
        <authorList>
            <person name="Xu Y."/>
            <person name="Ma L."/>
            <person name="Liu S."/>
            <person name="Liang Y."/>
            <person name="Liu Q."/>
            <person name="He Z."/>
            <person name="Tian L."/>
            <person name="Duan Y."/>
            <person name="Cai W."/>
            <person name="Li H."/>
            <person name="Song F."/>
        </authorList>
    </citation>
    <scope>NUCLEOTIDE SEQUENCE</scope>
    <source>
        <strain evidence="7">Cailab_2023a</strain>
    </source>
</reference>
<evidence type="ECO:0000256" key="1">
    <source>
        <dbReference type="ARBA" id="ARBA00005591"/>
    </source>
</evidence>
<evidence type="ECO:0000256" key="2">
    <source>
        <dbReference type="ARBA" id="ARBA00012502"/>
    </source>
</evidence>
<dbReference type="EMBL" id="JARGDH010000004">
    <property type="protein sequence ID" value="KAL0271018.1"/>
    <property type="molecule type" value="Genomic_DNA"/>
</dbReference>
<dbReference type="GO" id="GO:0008113">
    <property type="term" value="F:peptide-methionine (S)-S-oxide reductase activity"/>
    <property type="evidence" value="ECO:0007669"/>
    <property type="project" value="UniProtKB-EC"/>
</dbReference>
<keyword evidence="3" id="KW-0560">Oxidoreductase</keyword>
<protein>
    <recommendedName>
        <fullName evidence="2">peptide-methionine (S)-S-oxide reductase</fullName>
        <ecNumber evidence="2">1.8.4.11</ecNumber>
    </recommendedName>
    <alternativeName>
        <fullName evidence="4">Peptide-methionine (S)-S-oxide reductase</fullName>
    </alternativeName>
</protein>
<dbReference type="InterPro" id="IPR036509">
    <property type="entry name" value="Met_Sox_Rdtase_MsrA_sf"/>
</dbReference>
<sequence length="237" mass="26750">MFHSIISGACRASRNTSSAGMSLLHEVNIPTKKATFALGCFWGPDSYFGATKGVIRTRVGFTGGSKGLPSYKNLGDHTEAIELDYDPNEISYKQLLDIFWEIHDPTARMTKQYTSIIFYHDAEQKDLAEKTLKEQESKHKNPIVTTVVPAQEFYNAEDYHQKYRLQQHSFLMENIKLRPKTEDLTKSHLAARLNGYVVGCGGVKQFDDEVKKLGLSDNVAAYVRKLVVKYEGQGLFC</sequence>
<comment type="similarity">
    <text evidence="1">Belongs to the MsrA Met sulfoxide reductase family.</text>
</comment>
<proteinExistence type="inferred from homology"/>
<dbReference type="Pfam" id="PF01625">
    <property type="entry name" value="PMSR"/>
    <property type="match status" value="1"/>
</dbReference>
<evidence type="ECO:0000259" key="5">
    <source>
        <dbReference type="Pfam" id="PF01625"/>
    </source>
</evidence>
<dbReference type="PANTHER" id="PTHR43774:SF1">
    <property type="entry name" value="PEPTIDE METHIONINE SULFOXIDE REDUCTASE MSRA 2"/>
    <property type="match status" value="1"/>
</dbReference>
<dbReference type="Pfam" id="PF20939">
    <property type="entry name" value="MsrA_helical"/>
    <property type="match status" value="1"/>
</dbReference>
<evidence type="ECO:0000256" key="4">
    <source>
        <dbReference type="ARBA" id="ARBA00030643"/>
    </source>
</evidence>
<dbReference type="HAMAP" id="MF_01401">
    <property type="entry name" value="MsrA"/>
    <property type="match status" value="1"/>
</dbReference>
<feature type="domain" description="Peptide methionine sulphoxide reductase MsrA" evidence="5">
    <location>
        <begin position="33"/>
        <end position="168"/>
    </location>
</feature>
<evidence type="ECO:0000259" key="6">
    <source>
        <dbReference type="Pfam" id="PF20939"/>
    </source>
</evidence>
<dbReference type="AlphaFoldDB" id="A0AAW2HMZ2"/>
<dbReference type="Gene3D" id="3.30.1060.10">
    <property type="entry name" value="Peptide methionine sulphoxide reductase MsrA"/>
    <property type="match status" value="1"/>
</dbReference>
<organism evidence="7">
    <name type="scientific">Menopon gallinae</name>
    <name type="common">poultry shaft louse</name>
    <dbReference type="NCBI Taxonomy" id="328185"/>
    <lineage>
        <taxon>Eukaryota</taxon>
        <taxon>Metazoa</taxon>
        <taxon>Ecdysozoa</taxon>
        <taxon>Arthropoda</taxon>
        <taxon>Hexapoda</taxon>
        <taxon>Insecta</taxon>
        <taxon>Pterygota</taxon>
        <taxon>Neoptera</taxon>
        <taxon>Paraneoptera</taxon>
        <taxon>Psocodea</taxon>
        <taxon>Troctomorpha</taxon>
        <taxon>Phthiraptera</taxon>
        <taxon>Amblycera</taxon>
        <taxon>Menoponidae</taxon>
        <taxon>Menopon</taxon>
    </lineage>
</organism>
<gene>
    <name evidence="7" type="ORF">PYX00_008265</name>
</gene>
<accession>A0AAW2HMZ2</accession>
<feature type="domain" description="Selenoprotein methionine sulfoxide reductase A helical" evidence="6">
    <location>
        <begin position="182"/>
        <end position="221"/>
    </location>
</feature>
<dbReference type="NCBIfam" id="TIGR00401">
    <property type="entry name" value="msrA"/>
    <property type="match status" value="1"/>
</dbReference>